<keyword evidence="1" id="KW-1133">Transmembrane helix</keyword>
<keyword evidence="1" id="KW-0812">Transmembrane</keyword>
<accession>A0ABV1J9R8</accession>
<evidence type="ECO:0000256" key="1">
    <source>
        <dbReference type="SAM" id="Phobius"/>
    </source>
</evidence>
<feature type="transmembrane region" description="Helical" evidence="1">
    <location>
        <begin position="51"/>
        <end position="75"/>
    </location>
</feature>
<evidence type="ECO:0008006" key="4">
    <source>
        <dbReference type="Google" id="ProtNLM"/>
    </source>
</evidence>
<keyword evidence="1" id="KW-0472">Membrane</keyword>
<name>A0ABV1J9R8_9ACTN</name>
<evidence type="ECO:0000313" key="2">
    <source>
        <dbReference type="EMBL" id="MEQ3361809.1"/>
    </source>
</evidence>
<organism evidence="2 3">
    <name type="scientific">Raoultibacter massiliensis</name>
    <dbReference type="NCBI Taxonomy" id="1852371"/>
    <lineage>
        <taxon>Bacteria</taxon>
        <taxon>Bacillati</taxon>
        <taxon>Actinomycetota</taxon>
        <taxon>Coriobacteriia</taxon>
        <taxon>Eggerthellales</taxon>
        <taxon>Eggerthellaceae</taxon>
        <taxon>Raoultibacter</taxon>
    </lineage>
</organism>
<protein>
    <recommendedName>
        <fullName evidence="4">Zinc ribbon domain-containing protein</fullName>
    </recommendedName>
</protein>
<gene>
    <name evidence="2" type="ORF">AAA083_02335</name>
</gene>
<keyword evidence="3" id="KW-1185">Reference proteome</keyword>
<dbReference type="EMBL" id="JBBNOP010000001">
    <property type="protein sequence ID" value="MEQ3361809.1"/>
    <property type="molecule type" value="Genomic_DNA"/>
</dbReference>
<dbReference type="RefSeq" id="WP_146007893.1">
    <property type="nucleotide sequence ID" value="NZ_JBBNOP010000001.1"/>
</dbReference>
<sequence length="76" mass="8526">MICPFCGRVSDSSEHCTRCHVEFNDEIRAVALKEDTRSDRVGPVSTKAAKVMLWAFMALLLVAFVVVTEFGSSWWS</sequence>
<proteinExistence type="predicted"/>
<evidence type="ECO:0000313" key="3">
    <source>
        <dbReference type="Proteomes" id="UP001487305"/>
    </source>
</evidence>
<reference evidence="2 3" key="1">
    <citation type="submission" date="2024-04" db="EMBL/GenBank/DDBJ databases">
        <title>Human intestinal bacterial collection.</title>
        <authorList>
            <person name="Pauvert C."/>
            <person name="Hitch T.C.A."/>
            <person name="Clavel T."/>
        </authorList>
    </citation>
    <scope>NUCLEOTIDE SEQUENCE [LARGE SCALE GENOMIC DNA]</scope>
    <source>
        <strain evidence="2 3">CLA-KB-H42</strain>
    </source>
</reference>
<dbReference type="Proteomes" id="UP001487305">
    <property type="component" value="Unassembled WGS sequence"/>
</dbReference>
<comment type="caution">
    <text evidence="2">The sequence shown here is derived from an EMBL/GenBank/DDBJ whole genome shotgun (WGS) entry which is preliminary data.</text>
</comment>